<evidence type="ECO:0000313" key="4">
    <source>
        <dbReference type="EMBL" id="CAK7227871.1"/>
    </source>
</evidence>
<dbReference type="SMART" id="SM00066">
    <property type="entry name" value="GAL4"/>
    <property type="match status" value="1"/>
</dbReference>
<keyword evidence="5" id="KW-1185">Reference proteome</keyword>
<proteinExistence type="predicted"/>
<feature type="compositionally biased region" description="Low complexity" evidence="2">
    <location>
        <begin position="26"/>
        <end position="42"/>
    </location>
</feature>
<comment type="caution">
    <text evidence="4">The sequence shown here is derived from an EMBL/GenBank/DDBJ whole genome shotgun (WGS) entry which is preliminary data.</text>
</comment>
<evidence type="ECO:0000259" key="3">
    <source>
        <dbReference type="PROSITE" id="PS50048"/>
    </source>
</evidence>
<feature type="region of interest" description="Disordered" evidence="2">
    <location>
        <begin position="218"/>
        <end position="250"/>
    </location>
</feature>
<dbReference type="PROSITE" id="PS50048">
    <property type="entry name" value="ZN2_CY6_FUNGAL_2"/>
    <property type="match status" value="1"/>
</dbReference>
<evidence type="ECO:0000256" key="1">
    <source>
        <dbReference type="ARBA" id="ARBA00023242"/>
    </source>
</evidence>
<protein>
    <submittedName>
        <fullName evidence="4">Zcf27p</fullName>
    </submittedName>
</protein>
<dbReference type="CDD" id="cd12148">
    <property type="entry name" value="fungal_TF_MHR"/>
    <property type="match status" value="1"/>
</dbReference>
<organism evidence="4 5">
    <name type="scientific">Sporothrix curviconia</name>
    <dbReference type="NCBI Taxonomy" id="1260050"/>
    <lineage>
        <taxon>Eukaryota</taxon>
        <taxon>Fungi</taxon>
        <taxon>Dikarya</taxon>
        <taxon>Ascomycota</taxon>
        <taxon>Pezizomycotina</taxon>
        <taxon>Sordariomycetes</taxon>
        <taxon>Sordariomycetidae</taxon>
        <taxon>Ophiostomatales</taxon>
        <taxon>Ophiostomataceae</taxon>
        <taxon>Sporothrix</taxon>
    </lineage>
</organism>
<dbReference type="InterPro" id="IPR053181">
    <property type="entry name" value="EcdB-like_regulator"/>
</dbReference>
<evidence type="ECO:0000313" key="5">
    <source>
        <dbReference type="Proteomes" id="UP001642405"/>
    </source>
</evidence>
<dbReference type="PROSITE" id="PS00463">
    <property type="entry name" value="ZN2_CY6_FUNGAL_1"/>
    <property type="match status" value="1"/>
</dbReference>
<accession>A0ABP0C9K0</accession>
<feature type="compositionally biased region" description="Pro residues" evidence="2">
    <location>
        <begin position="43"/>
        <end position="52"/>
    </location>
</feature>
<gene>
    <name evidence="4" type="primary">ZCF27_2</name>
    <name evidence="4" type="ORF">SCUCBS95973_006687</name>
</gene>
<dbReference type="Pfam" id="PF00172">
    <property type="entry name" value="Zn_clus"/>
    <property type="match status" value="1"/>
</dbReference>
<feature type="compositionally biased region" description="Low complexity" evidence="2">
    <location>
        <begin position="8"/>
        <end position="19"/>
    </location>
</feature>
<dbReference type="Proteomes" id="UP001642405">
    <property type="component" value="Unassembled WGS sequence"/>
</dbReference>
<dbReference type="CDD" id="cd00067">
    <property type="entry name" value="GAL4"/>
    <property type="match status" value="1"/>
</dbReference>
<feature type="compositionally biased region" description="Low complexity" evidence="2">
    <location>
        <begin position="230"/>
        <end position="239"/>
    </location>
</feature>
<dbReference type="PANTHER" id="PTHR47785">
    <property type="entry name" value="ZN(II)2CYS6 TRANSCRIPTION FACTOR (EUROFUNG)-RELATED-RELATED"/>
    <property type="match status" value="1"/>
</dbReference>
<reference evidence="4 5" key="1">
    <citation type="submission" date="2024-01" db="EMBL/GenBank/DDBJ databases">
        <authorList>
            <person name="Allen C."/>
            <person name="Tagirdzhanova G."/>
        </authorList>
    </citation>
    <scope>NUCLEOTIDE SEQUENCE [LARGE SCALE GENOMIC DNA]</scope>
</reference>
<name>A0ABP0C9K0_9PEZI</name>
<keyword evidence="1" id="KW-0539">Nucleus</keyword>
<dbReference type="EMBL" id="CAWUHB010000041">
    <property type="protein sequence ID" value="CAK7227871.1"/>
    <property type="molecule type" value="Genomic_DNA"/>
</dbReference>
<dbReference type="InterPro" id="IPR001138">
    <property type="entry name" value="Zn2Cys6_DnaBD"/>
</dbReference>
<sequence>MAAVMRAPQPQHMSSSPSPTASAHLASSASDPVSSVSSSLARPPAPPAPAPSAGPGTKRRLPRAAATYPRKRATQACLTCRFRRTKCDNARPACAACVRLGADCSYREADHSTFDPASLTILHRLDELERLFRQRQNEASSAILAATTAAASALHGNGQGMVVAATGRIDTSSPMSQDQSDLSYAVDVWSREKRPQVSIDAVLQWAPFKDEGFKTRMFPTQRSDDSQPPNGNNGNNGSTNGHGGGGAHGANAGWRGTIDLDLPAADAVLRSFFDNVHVFNPILEEDDVQDYVKMIRFQGIGWDAISCLTLLIYALGTVCTMFGRDYSGEVVPPSDFRQSAGFHEAEAYFLAAQKRMGMLLCRSGVIDAQCFFLAGVYLMTTLRPVEAWKMFVQALACCQGFLVPIESAITAAATAAASTTSPSAASTATEDGSNPKRRIYWACYKSELELRLELNPSQKDVWDLTYPTFFPSPPDALKARDETAWYFYLAEIALTRLKNRILSHLYKSDTQATKEANLEYILDFEEQIHAWLHSLPPPLELGSPPDSIRDHDQNEAFRFVLNGHLMDCQEIMYWPFVVDAVHGRGSYASTSFNSFTSFLRKGLRVCVDRIRQSRQGFRHRHHGTWLMLRSSTRSALVLLAVVRCPALAHCLPGGWDESVADVAEMLRLWQDESSDVLEMLIAVETLLSTSP</sequence>
<dbReference type="PANTHER" id="PTHR47785:SF7">
    <property type="entry name" value="ZN(II)2CYS6 TRANSCRIPTION FACTOR (EUROFUNG)"/>
    <property type="match status" value="1"/>
</dbReference>
<feature type="region of interest" description="Disordered" evidence="2">
    <location>
        <begin position="1"/>
        <end position="68"/>
    </location>
</feature>
<feature type="domain" description="Zn(2)-C6 fungal-type" evidence="3">
    <location>
        <begin position="76"/>
        <end position="106"/>
    </location>
</feature>
<dbReference type="SUPFAM" id="SSF57701">
    <property type="entry name" value="Zn2/Cys6 DNA-binding domain"/>
    <property type="match status" value="1"/>
</dbReference>
<dbReference type="Gene3D" id="4.10.240.10">
    <property type="entry name" value="Zn(2)-C6 fungal-type DNA-binding domain"/>
    <property type="match status" value="1"/>
</dbReference>
<feature type="compositionally biased region" description="Polar residues" evidence="2">
    <location>
        <begin position="218"/>
        <end position="229"/>
    </location>
</feature>
<dbReference type="InterPro" id="IPR036864">
    <property type="entry name" value="Zn2-C6_fun-type_DNA-bd_sf"/>
</dbReference>
<evidence type="ECO:0000256" key="2">
    <source>
        <dbReference type="SAM" id="MobiDB-lite"/>
    </source>
</evidence>